<dbReference type="InterPro" id="IPR001128">
    <property type="entry name" value="Cyt_P450"/>
</dbReference>
<evidence type="ECO:0000256" key="7">
    <source>
        <dbReference type="ARBA" id="ARBA00023004"/>
    </source>
</evidence>
<comment type="cofactor">
    <cofactor evidence="1 9">
        <name>heme</name>
        <dbReference type="ChEBI" id="CHEBI:30413"/>
    </cofactor>
</comment>
<evidence type="ECO:0000256" key="10">
    <source>
        <dbReference type="SAM" id="Phobius"/>
    </source>
</evidence>
<evidence type="ECO:0000256" key="2">
    <source>
        <dbReference type="ARBA" id="ARBA00005179"/>
    </source>
</evidence>
<keyword evidence="4 9" id="KW-0349">Heme</keyword>
<comment type="similarity">
    <text evidence="3">Belongs to the cytochrome P450 family.</text>
</comment>
<dbReference type="PRINTS" id="PR00385">
    <property type="entry name" value="P450"/>
</dbReference>
<feature type="binding site" description="axial binding residue" evidence="9">
    <location>
        <position position="456"/>
    </location>
    <ligand>
        <name>heme</name>
        <dbReference type="ChEBI" id="CHEBI:30413"/>
    </ligand>
    <ligandPart>
        <name>Fe</name>
        <dbReference type="ChEBI" id="CHEBI:18248"/>
    </ligandPart>
</feature>
<evidence type="ECO:0000256" key="6">
    <source>
        <dbReference type="ARBA" id="ARBA00023002"/>
    </source>
</evidence>
<evidence type="ECO:0000256" key="4">
    <source>
        <dbReference type="ARBA" id="ARBA00022617"/>
    </source>
</evidence>
<feature type="transmembrane region" description="Helical" evidence="10">
    <location>
        <begin position="6"/>
        <end position="22"/>
    </location>
</feature>
<dbReference type="Pfam" id="PF00067">
    <property type="entry name" value="p450"/>
    <property type="match status" value="1"/>
</dbReference>
<dbReference type="GO" id="GO:0016705">
    <property type="term" value="F:oxidoreductase activity, acting on paired donors, with incorporation or reduction of molecular oxygen"/>
    <property type="evidence" value="ECO:0007669"/>
    <property type="project" value="InterPro"/>
</dbReference>
<dbReference type="InParanoid" id="A0A165BBM2"/>
<keyword evidence="8" id="KW-0503">Monooxygenase</keyword>
<evidence type="ECO:0000256" key="8">
    <source>
        <dbReference type="ARBA" id="ARBA00023033"/>
    </source>
</evidence>
<evidence type="ECO:0000313" key="12">
    <source>
        <dbReference type="Proteomes" id="UP000076871"/>
    </source>
</evidence>
<dbReference type="Proteomes" id="UP000076871">
    <property type="component" value="Unassembled WGS sequence"/>
</dbReference>
<evidence type="ECO:0000313" key="11">
    <source>
        <dbReference type="EMBL" id="KZT00685.1"/>
    </source>
</evidence>
<dbReference type="RefSeq" id="XP_040758425.1">
    <property type="nucleotide sequence ID" value="XM_040913429.1"/>
</dbReference>
<dbReference type="PANTHER" id="PTHR24305">
    <property type="entry name" value="CYTOCHROME P450"/>
    <property type="match status" value="1"/>
</dbReference>
<dbReference type="OrthoDB" id="1470350at2759"/>
<organism evidence="11 12">
    <name type="scientific">Laetiporus sulphureus 93-53</name>
    <dbReference type="NCBI Taxonomy" id="1314785"/>
    <lineage>
        <taxon>Eukaryota</taxon>
        <taxon>Fungi</taxon>
        <taxon>Dikarya</taxon>
        <taxon>Basidiomycota</taxon>
        <taxon>Agaricomycotina</taxon>
        <taxon>Agaricomycetes</taxon>
        <taxon>Polyporales</taxon>
        <taxon>Laetiporus</taxon>
    </lineage>
</organism>
<protein>
    <submittedName>
        <fullName evidence="11">Cytochrome P450</fullName>
    </submittedName>
</protein>
<dbReference type="STRING" id="1314785.A0A165BBM2"/>
<keyword evidence="5 9" id="KW-0479">Metal-binding</keyword>
<dbReference type="PANTHER" id="PTHR24305:SF166">
    <property type="entry name" value="CYTOCHROME P450 12A4, MITOCHONDRIAL-RELATED"/>
    <property type="match status" value="1"/>
</dbReference>
<keyword evidence="10" id="KW-0472">Membrane</keyword>
<dbReference type="Gene3D" id="1.10.630.10">
    <property type="entry name" value="Cytochrome P450"/>
    <property type="match status" value="1"/>
</dbReference>
<accession>A0A165BBM2</accession>
<dbReference type="InterPro" id="IPR036396">
    <property type="entry name" value="Cyt_P450_sf"/>
</dbReference>
<dbReference type="EMBL" id="KV427679">
    <property type="protein sequence ID" value="KZT00685.1"/>
    <property type="molecule type" value="Genomic_DNA"/>
</dbReference>
<dbReference type="PRINTS" id="PR00463">
    <property type="entry name" value="EP450I"/>
</dbReference>
<dbReference type="InterPro" id="IPR050121">
    <property type="entry name" value="Cytochrome_P450_monoxygenase"/>
</dbReference>
<gene>
    <name evidence="11" type="ORF">LAESUDRAFT_764365</name>
</gene>
<sequence>MVSAAIRLLVGLSGLFFSYVLIHHLRRRARTTPLVGPPSTNFLLGLGRLVSKSPDPSLLYEQWAEKYGPVYNVPAALNISRVILCDPRAVNFVFARGTYGFVKPRVDRVAIELTVGRGIMHADCDEHKRQRKGLIPAFANASIRNLTPVFYDAAYQVKNAWDGIIEAQSGGSAVIEVQTWMNRISLDTLGIAGFTHDFGTLKGKHSSIAECFDALTGARTDFDLLMAMVGLAFPTIVRVPSPLLRLFKKLDATIEEIATRLLDSSRKEKVGGAAEDKSIVGLLLKSESSKSALRMSQEEIVSQMKVLIFAGYVTSSIMLTWCLIELSKKTEVQQKLRDELAQYTSADPTWEQLTHALPYLDAVVQETVRLHPQVKEHTAVATEDTIIPLSAPMRTASGQVVTIPIHYMNMAGVLWGSDAREFRPERWVEAGGIPPRAQEIQGHRHVLTFIDGPRMCLGRGFAFAQMKAVLSVLIKNFAFELRDGWETRIEVILGVNERPRVAGEEGVRVPLRVRRLE</sequence>
<keyword evidence="7 9" id="KW-0408">Iron</keyword>
<reference evidence="11 12" key="1">
    <citation type="journal article" date="2016" name="Mol. Biol. Evol.">
        <title>Comparative Genomics of Early-Diverging Mushroom-Forming Fungi Provides Insights into the Origins of Lignocellulose Decay Capabilities.</title>
        <authorList>
            <person name="Nagy L.G."/>
            <person name="Riley R."/>
            <person name="Tritt A."/>
            <person name="Adam C."/>
            <person name="Daum C."/>
            <person name="Floudas D."/>
            <person name="Sun H."/>
            <person name="Yadav J.S."/>
            <person name="Pangilinan J."/>
            <person name="Larsson K.H."/>
            <person name="Matsuura K."/>
            <person name="Barry K."/>
            <person name="Labutti K."/>
            <person name="Kuo R."/>
            <person name="Ohm R.A."/>
            <person name="Bhattacharya S.S."/>
            <person name="Shirouzu T."/>
            <person name="Yoshinaga Y."/>
            <person name="Martin F.M."/>
            <person name="Grigoriev I.V."/>
            <person name="Hibbett D.S."/>
        </authorList>
    </citation>
    <scope>NUCLEOTIDE SEQUENCE [LARGE SCALE GENOMIC DNA]</scope>
    <source>
        <strain evidence="11 12">93-53</strain>
    </source>
</reference>
<keyword evidence="6" id="KW-0560">Oxidoreductase</keyword>
<keyword evidence="10" id="KW-1133">Transmembrane helix</keyword>
<dbReference type="GeneID" id="63830457"/>
<evidence type="ECO:0000256" key="1">
    <source>
        <dbReference type="ARBA" id="ARBA00001971"/>
    </source>
</evidence>
<dbReference type="GO" id="GO:0004497">
    <property type="term" value="F:monooxygenase activity"/>
    <property type="evidence" value="ECO:0007669"/>
    <property type="project" value="UniProtKB-KW"/>
</dbReference>
<name>A0A165BBM2_9APHY</name>
<dbReference type="InterPro" id="IPR002401">
    <property type="entry name" value="Cyt_P450_E_grp-I"/>
</dbReference>
<evidence type="ECO:0000256" key="9">
    <source>
        <dbReference type="PIRSR" id="PIRSR602401-1"/>
    </source>
</evidence>
<comment type="pathway">
    <text evidence="2">Secondary metabolite biosynthesis.</text>
</comment>
<proteinExistence type="inferred from homology"/>
<evidence type="ECO:0000256" key="5">
    <source>
        <dbReference type="ARBA" id="ARBA00022723"/>
    </source>
</evidence>
<keyword evidence="10" id="KW-0812">Transmembrane</keyword>
<evidence type="ECO:0000256" key="3">
    <source>
        <dbReference type="ARBA" id="ARBA00010617"/>
    </source>
</evidence>
<dbReference type="SUPFAM" id="SSF48264">
    <property type="entry name" value="Cytochrome P450"/>
    <property type="match status" value="1"/>
</dbReference>
<keyword evidence="12" id="KW-1185">Reference proteome</keyword>
<dbReference type="GO" id="GO:0020037">
    <property type="term" value="F:heme binding"/>
    <property type="evidence" value="ECO:0007669"/>
    <property type="project" value="InterPro"/>
</dbReference>
<dbReference type="AlphaFoldDB" id="A0A165BBM2"/>
<dbReference type="GO" id="GO:0005506">
    <property type="term" value="F:iron ion binding"/>
    <property type="evidence" value="ECO:0007669"/>
    <property type="project" value="InterPro"/>
</dbReference>